<dbReference type="PIRSF" id="PIRSF013171">
    <property type="entry name" value="Pur_nuclsid_perm"/>
    <property type="match status" value="1"/>
</dbReference>
<dbReference type="AlphaFoldDB" id="A0AAW0YHH1"/>
<evidence type="ECO:0000313" key="4">
    <source>
        <dbReference type="Proteomes" id="UP001388673"/>
    </source>
</evidence>
<keyword evidence="4" id="KW-1185">Reference proteome</keyword>
<proteinExistence type="inferred from homology"/>
<dbReference type="PANTHER" id="PTHR38643">
    <property type="entry name" value="PURINE NUCLEOSIDE PERMEASE C285.05-RELATED"/>
    <property type="match status" value="1"/>
</dbReference>
<comment type="caution">
    <text evidence="3">The sequence shown here is derived from an EMBL/GenBank/DDBJ whole genome shotgun (WGS) entry which is preliminary data.</text>
</comment>
<comment type="function">
    <text evidence="1">Nucleoside permease that transports adenosine and guanosine.</text>
</comment>
<dbReference type="PANTHER" id="PTHR38643:SF1">
    <property type="entry name" value="PURINE NUCLEOSIDE PERMEASE C285.05-RELATED"/>
    <property type="match status" value="1"/>
</dbReference>
<accession>A0AAW0YHH1</accession>
<organism evidence="3 4">
    <name type="scientific">Kwoniella newhampshirensis</name>
    <dbReference type="NCBI Taxonomy" id="1651941"/>
    <lineage>
        <taxon>Eukaryota</taxon>
        <taxon>Fungi</taxon>
        <taxon>Dikarya</taxon>
        <taxon>Basidiomycota</taxon>
        <taxon>Agaricomycotina</taxon>
        <taxon>Tremellomycetes</taxon>
        <taxon>Tremellales</taxon>
        <taxon>Cryptococcaceae</taxon>
        <taxon>Kwoniella</taxon>
    </lineage>
</organism>
<comment type="similarity">
    <text evidence="1">Belongs to the NUP family.</text>
</comment>
<dbReference type="Pfam" id="PF06516">
    <property type="entry name" value="NUP"/>
    <property type="match status" value="1"/>
</dbReference>
<evidence type="ECO:0000256" key="2">
    <source>
        <dbReference type="SAM" id="SignalP"/>
    </source>
</evidence>
<keyword evidence="2" id="KW-0732">Signal</keyword>
<dbReference type="KEGG" id="kne:92184253"/>
<dbReference type="Proteomes" id="UP001388673">
    <property type="component" value="Unassembled WGS sequence"/>
</dbReference>
<gene>
    <name evidence="3" type="ORF">IAR55_006995</name>
</gene>
<name>A0AAW0YHH1_9TREE</name>
<feature type="chain" id="PRO_5043855743" description="Purine nucleoside permease" evidence="2">
    <location>
        <begin position="18"/>
        <end position="394"/>
    </location>
</feature>
<reference evidence="3 4" key="1">
    <citation type="journal article" date="2024" name="bioRxiv">
        <title>Comparative genomics of Cryptococcus and Kwoniella reveals pathogenesis evolution and contrasting karyotype dynamics via intercentromeric recombination or chromosome fusion.</title>
        <authorList>
            <person name="Coelho M.A."/>
            <person name="David-Palma M."/>
            <person name="Shea T."/>
            <person name="Bowers K."/>
            <person name="McGinley-Smith S."/>
            <person name="Mohammad A.W."/>
            <person name="Gnirke A."/>
            <person name="Yurkov A.M."/>
            <person name="Nowrousian M."/>
            <person name="Sun S."/>
            <person name="Cuomo C.A."/>
            <person name="Heitman J."/>
        </authorList>
    </citation>
    <scope>NUCLEOTIDE SEQUENCE [LARGE SCALE GENOMIC DNA]</scope>
    <source>
        <strain evidence="3 4">CBS 13917</strain>
    </source>
</reference>
<keyword evidence="1" id="KW-0813">Transport</keyword>
<evidence type="ECO:0008006" key="5">
    <source>
        <dbReference type="Google" id="ProtNLM"/>
    </source>
</evidence>
<dbReference type="RefSeq" id="XP_066799287.1">
    <property type="nucleotide sequence ID" value="XM_066950072.1"/>
</dbReference>
<evidence type="ECO:0000313" key="3">
    <source>
        <dbReference type="EMBL" id="KAK8843339.1"/>
    </source>
</evidence>
<feature type="signal peptide" evidence="2">
    <location>
        <begin position="1"/>
        <end position="17"/>
    </location>
</feature>
<evidence type="ECO:0000256" key="1">
    <source>
        <dbReference type="PIRNR" id="PIRNR013171"/>
    </source>
</evidence>
<dbReference type="GO" id="GO:0005783">
    <property type="term" value="C:endoplasmic reticulum"/>
    <property type="evidence" value="ECO:0007669"/>
    <property type="project" value="TreeGrafter"/>
</dbReference>
<dbReference type="GeneID" id="92184253"/>
<dbReference type="InterPro" id="IPR009486">
    <property type="entry name" value="Pur_nuclsid_perm"/>
</dbReference>
<dbReference type="EMBL" id="JBCAWK010000015">
    <property type="protein sequence ID" value="KAK8843339.1"/>
    <property type="molecule type" value="Genomic_DNA"/>
</dbReference>
<dbReference type="GO" id="GO:0055085">
    <property type="term" value="P:transmembrane transport"/>
    <property type="evidence" value="ECO:0007669"/>
    <property type="project" value="InterPro"/>
</dbReference>
<protein>
    <recommendedName>
        <fullName evidence="5">Purine nucleoside permease</fullName>
    </recommendedName>
</protein>
<sequence length="394" mass="42685">MVSLSLTSLFTVCMALAAPLGAIASPAPASAHAERGMDKRWYPIRPKVMIISMFAPEDVWTENLKLDQNITLPGLSPLFPKVGCNAEGTICQMTTGESEINAAVSVTSALLASEFDFTKTYFLIAGIAGVNPFTGTLGSVGFARYAVQVALAYEIDARQIPSNWTTGYYLFGSDGPGEPASTIYGTEVYELNTNLRDTIIAYTDGVSLNDTEGAAAYRANYDYAPANQPPAVFKGDVSTSDAYFAGSLLDEAFGNITSIWTNGTGVYSLTAQEDNASLEAMARAHTAGKMDFARVILMRTASDFDRAPPNQDTIFSFQTNQGGFSPAIANIYVAGLPIVEGIINDWDTVFGGGIDPQEGWAFNADVFHTFTQRKREMREFERVVRRSNNVMSRR</sequence>